<name>A0ACB9UMX1_9CETA</name>
<protein>
    <submittedName>
        <fullName evidence="1">Uncharacterized protein</fullName>
    </submittedName>
</protein>
<reference evidence="1" key="1">
    <citation type="submission" date="2022-03" db="EMBL/GenBank/DDBJ databases">
        <title>Genomic analyses of argali, domestic sheep and their hybrids provide insights into chromosomal evolution, heterosis and genetic basis of agronomic traits.</title>
        <authorList>
            <person name="Li M."/>
        </authorList>
    </citation>
    <scope>NUCLEOTIDE SEQUENCE</scope>
    <source>
        <strain evidence="1">F1 hybrid</strain>
    </source>
</reference>
<dbReference type="Proteomes" id="UP001057279">
    <property type="component" value="Linkage Group LG14"/>
</dbReference>
<comment type="caution">
    <text evidence="1">The sequence shown here is derived from an EMBL/GenBank/DDBJ whole genome shotgun (WGS) entry which is preliminary data.</text>
</comment>
<proteinExistence type="predicted"/>
<gene>
    <name evidence="1" type="ORF">MJG53_012253</name>
</gene>
<organism evidence="1 2">
    <name type="scientific">Ovis ammon polii x Ovis aries</name>
    <dbReference type="NCBI Taxonomy" id="2918886"/>
    <lineage>
        <taxon>Eukaryota</taxon>
        <taxon>Metazoa</taxon>
        <taxon>Chordata</taxon>
        <taxon>Craniata</taxon>
        <taxon>Vertebrata</taxon>
        <taxon>Euteleostomi</taxon>
        <taxon>Mammalia</taxon>
        <taxon>Eutheria</taxon>
        <taxon>Laurasiatheria</taxon>
        <taxon>Artiodactyla</taxon>
        <taxon>Ruminantia</taxon>
        <taxon>Pecora</taxon>
        <taxon>Bovidae</taxon>
        <taxon>Caprinae</taxon>
        <taxon>Ovis</taxon>
    </lineage>
</organism>
<keyword evidence="2" id="KW-1185">Reference proteome</keyword>
<dbReference type="EMBL" id="CM043039">
    <property type="protein sequence ID" value="KAI4574077.1"/>
    <property type="molecule type" value="Genomic_DNA"/>
</dbReference>
<sequence length="324" mass="35284">MAVAGRELERGRARFVYVTRFGSHQCGGVLPLGGRRAQGSRNAGLKDGHSQEKPRAAAPGNPGLTQKNLAKEFDFPIPLSETSKIMKKKNKKIQKIENESSCHLNPSHFLETILSHAVVVAMHEKQQVVPDDRWCGSPFPGGRGRERASERASGQTAARSPLAGASLSEAPNPDARKALSFQHHKLRLRRQDSRPSSSSNWFESALTPESAAQSGKKGIRMVKLNSNPSEKGAKPPSVEDGFQTVPLITPLEVNHLQLPAPEKSTQSYISVVLPGPASWMSSECLLADALLVWKALFIWILGGKDGSKEDGQSKCSWREDDALD</sequence>
<evidence type="ECO:0000313" key="2">
    <source>
        <dbReference type="Proteomes" id="UP001057279"/>
    </source>
</evidence>
<accession>A0ACB9UMX1</accession>
<evidence type="ECO:0000313" key="1">
    <source>
        <dbReference type="EMBL" id="KAI4574077.1"/>
    </source>
</evidence>